<dbReference type="EMBL" id="KE525231">
    <property type="protein sequence ID" value="KFB43056.1"/>
    <property type="molecule type" value="Genomic_DNA"/>
</dbReference>
<evidence type="ECO:0000313" key="2">
    <source>
        <dbReference type="EnsemblMetazoa" id="ASIC010732-PA"/>
    </source>
</evidence>
<organism evidence="1">
    <name type="scientific">Anopheles sinensis</name>
    <name type="common">Mosquito</name>
    <dbReference type="NCBI Taxonomy" id="74873"/>
    <lineage>
        <taxon>Eukaryota</taxon>
        <taxon>Metazoa</taxon>
        <taxon>Ecdysozoa</taxon>
        <taxon>Arthropoda</taxon>
        <taxon>Hexapoda</taxon>
        <taxon>Insecta</taxon>
        <taxon>Pterygota</taxon>
        <taxon>Neoptera</taxon>
        <taxon>Endopterygota</taxon>
        <taxon>Diptera</taxon>
        <taxon>Nematocera</taxon>
        <taxon>Culicoidea</taxon>
        <taxon>Culicidae</taxon>
        <taxon>Anophelinae</taxon>
        <taxon>Anopheles</taxon>
    </lineage>
</organism>
<dbReference type="AlphaFoldDB" id="A0A084VYL2"/>
<protein>
    <submittedName>
        <fullName evidence="1 2">Uncharacterized protein</fullName>
    </submittedName>
</protein>
<dbReference type="EMBL" id="ATLV01018378">
    <property type="status" value="NOT_ANNOTATED_CDS"/>
    <property type="molecule type" value="Genomic_DNA"/>
</dbReference>
<dbReference type="EnsemblMetazoa" id="ASIC010732-RA">
    <property type="protein sequence ID" value="ASIC010732-PA"/>
    <property type="gene ID" value="ASIC010732"/>
</dbReference>
<gene>
    <name evidence="1" type="ORF">ZHAS_00010732</name>
</gene>
<sequence>MSSGAKGYHILIKFPPRPSFASASVKKNLFPHFYAQEAGVSGGCQCVCRGGGKSSGKEEKFDYAYMRTPVLVLGVEMAACGLACAFQASKRERVTFRAGRTERELRGGRQSECEWDKLDNDPPRFATISRIPREAGRG</sequence>
<dbReference type="Proteomes" id="UP000030765">
    <property type="component" value="Unassembled WGS sequence"/>
</dbReference>
<evidence type="ECO:0000313" key="3">
    <source>
        <dbReference type="Proteomes" id="UP000030765"/>
    </source>
</evidence>
<keyword evidence="3" id="KW-1185">Reference proteome</keyword>
<reference evidence="2" key="2">
    <citation type="submission" date="2020-05" db="UniProtKB">
        <authorList>
            <consortium name="EnsemblMetazoa"/>
        </authorList>
    </citation>
    <scope>IDENTIFICATION</scope>
</reference>
<accession>A0A084VYL2</accession>
<dbReference type="VEuPathDB" id="VectorBase:ASIC010732"/>
<reference evidence="1 3" key="1">
    <citation type="journal article" date="2014" name="BMC Genomics">
        <title>Genome sequence of Anopheles sinensis provides insight into genetics basis of mosquito competence for malaria parasites.</title>
        <authorList>
            <person name="Zhou D."/>
            <person name="Zhang D."/>
            <person name="Ding G."/>
            <person name="Shi L."/>
            <person name="Hou Q."/>
            <person name="Ye Y."/>
            <person name="Xu Y."/>
            <person name="Zhou H."/>
            <person name="Xiong C."/>
            <person name="Li S."/>
            <person name="Yu J."/>
            <person name="Hong S."/>
            <person name="Yu X."/>
            <person name="Zou P."/>
            <person name="Chen C."/>
            <person name="Chang X."/>
            <person name="Wang W."/>
            <person name="Lv Y."/>
            <person name="Sun Y."/>
            <person name="Ma L."/>
            <person name="Shen B."/>
            <person name="Zhu C."/>
        </authorList>
    </citation>
    <scope>NUCLEOTIDE SEQUENCE [LARGE SCALE GENOMIC DNA]</scope>
</reference>
<proteinExistence type="predicted"/>
<evidence type="ECO:0000313" key="1">
    <source>
        <dbReference type="EMBL" id="KFB43056.1"/>
    </source>
</evidence>
<name>A0A084VYL2_ANOSI</name>